<sequence length="304" mass="34428">MKKGYPKIKKSIWAVVAVILFCLPGLRLPYLDQNADVYFTKAISKAGTAYAICRGINAGVSVIKESQLHLSLGAGVSLAAGQILDPLDDLTERTSDILITAIVSLGIQKIVYELCLWLTPFLLAAAIVVLIVISFFHWEWSQKLQRIILKVIFLIAIARLCLPITALISSGLDHYYFSPKINHVQEELNQFSPPLERFKELPPEYDGMWNTLKNSTDFIKEKVADLWAIFQAINPQNMIENLLKLSYIYIALFIIQVILLPLGIFWLLARIVNAFCGTNVPYILRFHQNRSIKQRHETASKNEN</sequence>
<organism evidence="2 3">
    <name type="scientific">Victivallis lenta</name>
    <dbReference type="NCBI Taxonomy" id="2606640"/>
    <lineage>
        <taxon>Bacteria</taxon>
        <taxon>Pseudomonadati</taxon>
        <taxon>Lentisphaerota</taxon>
        <taxon>Lentisphaeria</taxon>
        <taxon>Victivallales</taxon>
        <taxon>Victivallaceae</taxon>
        <taxon>Victivallis</taxon>
    </lineage>
</organism>
<evidence type="ECO:0000313" key="3">
    <source>
        <dbReference type="Proteomes" id="UP000435649"/>
    </source>
</evidence>
<proteinExistence type="predicted"/>
<comment type="caution">
    <text evidence="2">The sequence shown here is derived from an EMBL/GenBank/DDBJ whole genome shotgun (WGS) entry which is preliminary data.</text>
</comment>
<keyword evidence="1" id="KW-0472">Membrane</keyword>
<dbReference type="Proteomes" id="UP000435649">
    <property type="component" value="Unassembled WGS sequence"/>
</dbReference>
<keyword evidence="3" id="KW-1185">Reference proteome</keyword>
<dbReference type="RefSeq" id="WP_154420753.1">
    <property type="nucleotide sequence ID" value="NZ_VUNS01000042.1"/>
</dbReference>
<feature type="transmembrane region" description="Helical" evidence="1">
    <location>
        <begin position="247"/>
        <end position="269"/>
    </location>
</feature>
<feature type="transmembrane region" description="Helical" evidence="1">
    <location>
        <begin position="116"/>
        <end position="136"/>
    </location>
</feature>
<name>A0A844G6P1_9BACT</name>
<reference evidence="2 3" key="1">
    <citation type="submission" date="2019-08" db="EMBL/GenBank/DDBJ databases">
        <title>In-depth cultivation of the pig gut microbiome towards novel bacterial diversity and tailored functional studies.</title>
        <authorList>
            <person name="Wylensek D."/>
            <person name="Hitch T.C.A."/>
            <person name="Clavel T."/>
        </authorList>
    </citation>
    <scope>NUCLEOTIDE SEQUENCE [LARGE SCALE GENOMIC DNA]</scope>
    <source>
        <strain evidence="2 3">BBE-744-WT-12</strain>
    </source>
</reference>
<protein>
    <submittedName>
        <fullName evidence="2">Uncharacterized protein</fullName>
    </submittedName>
</protein>
<keyword evidence="1" id="KW-1133">Transmembrane helix</keyword>
<keyword evidence="1" id="KW-0812">Transmembrane</keyword>
<gene>
    <name evidence="2" type="ORF">FYJ85_21360</name>
</gene>
<dbReference type="EMBL" id="VUNS01000042">
    <property type="protein sequence ID" value="MST99580.1"/>
    <property type="molecule type" value="Genomic_DNA"/>
</dbReference>
<dbReference type="AlphaFoldDB" id="A0A844G6P1"/>
<feature type="transmembrane region" description="Helical" evidence="1">
    <location>
        <begin position="148"/>
        <end position="168"/>
    </location>
</feature>
<accession>A0A844G6P1</accession>
<evidence type="ECO:0000313" key="2">
    <source>
        <dbReference type="EMBL" id="MST99580.1"/>
    </source>
</evidence>
<evidence type="ECO:0000256" key="1">
    <source>
        <dbReference type="SAM" id="Phobius"/>
    </source>
</evidence>